<dbReference type="SUPFAM" id="SSF56300">
    <property type="entry name" value="Metallo-dependent phosphatases"/>
    <property type="match status" value="1"/>
</dbReference>
<keyword evidence="5" id="KW-0472">Membrane</keyword>
<feature type="region of interest" description="Disordered" evidence="4">
    <location>
        <begin position="212"/>
        <end position="236"/>
    </location>
</feature>
<feature type="transmembrane region" description="Helical" evidence="5">
    <location>
        <begin position="449"/>
        <end position="471"/>
    </location>
</feature>
<dbReference type="NCBIfam" id="TIGR00040">
    <property type="entry name" value="yfcE"/>
    <property type="match status" value="1"/>
</dbReference>
<evidence type="ECO:0000259" key="6">
    <source>
        <dbReference type="Pfam" id="PF12850"/>
    </source>
</evidence>
<keyword evidence="5" id="KW-0812">Transmembrane</keyword>
<feature type="compositionally biased region" description="Acidic residues" evidence="4">
    <location>
        <begin position="212"/>
        <end position="224"/>
    </location>
</feature>
<evidence type="ECO:0000256" key="1">
    <source>
        <dbReference type="ARBA" id="ARBA00005945"/>
    </source>
</evidence>
<comment type="similarity">
    <text evidence="1 3">Belongs to the VPS29 family.</text>
</comment>
<dbReference type="PANTHER" id="PTHR11124">
    <property type="entry name" value="VACUOLAR SORTING PROTEIN VPS29"/>
    <property type="match status" value="1"/>
</dbReference>
<evidence type="ECO:0000313" key="7">
    <source>
        <dbReference type="EMBL" id="CAE7035448.1"/>
    </source>
</evidence>
<feature type="transmembrane region" description="Helical" evidence="5">
    <location>
        <begin position="581"/>
        <end position="598"/>
    </location>
</feature>
<dbReference type="Proteomes" id="UP000604046">
    <property type="component" value="Unassembled WGS sequence"/>
</dbReference>
<dbReference type="InterPro" id="IPR035897">
    <property type="entry name" value="Toll_tir_struct_dom_sf"/>
</dbReference>
<dbReference type="InterPro" id="IPR024654">
    <property type="entry name" value="Calcineurin-like_PHP_lpxH"/>
</dbReference>
<dbReference type="EMBL" id="CAJNDS010000264">
    <property type="protein sequence ID" value="CAE7035448.1"/>
    <property type="molecule type" value="Genomic_DNA"/>
</dbReference>
<keyword evidence="8" id="KW-1185">Reference proteome</keyword>
<evidence type="ECO:0000313" key="8">
    <source>
        <dbReference type="Proteomes" id="UP000604046"/>
    </source>
</evidence>
<reference evidence="7" key="1">
    <citation type="submission" date="2021-02" db="EMBL/GenBank/DDBJ databases">
        <authorList>
            <person name="Dougan E. K."/>
            <person name="Rhodes N."/>
            <person name="Thang M."/>
            <person name="Chan C."/>
        </authorList>
    </citation>
    <scope>NUCLEOTIDE SEQUENCE</scope>
</reference>
<proteinExistence type="inferred from homology"/>
<name>A0A812IHH4_9DINO</name>
<evidence type="ECO:0000256" key="5">
    <source>
        <dbReference type="SAM" id="Phobius"/>
    </source>
</evidence>
<dbReference type="InterPro" id="IPR000979">
    <property type="entry name" value="Phosphodiesterase_MJ0936/Vps29"/>
</dbReference>
<evidence type="ECO:0000256" key="2">
    <source>
        <dbReference type="ARBA" id="ARBA00017767"/>
    </source>
</evidence>
<protein>
    <recommendedName>
        <fullName evidence="2 3">Vacuolar protein sorting-associated protein 29</fullName>
    </recommendedName>
</protein>
<dbReference type="Pfam" id="PF12850">
    <property type="entry name" value="Metallophos_2"/>
    <property type="match status" value="1"/>
</dbReference>
<comment type="caution">
    <text evidence="7">The sequence shown here is derived from an EMBL/GenBank/DDBJ whole genome shotgun (WGS) entry which is preliminary data.</text>
</comment>
<dbReference type="OrthoDB" id="411527at2759"/>
<evidence type="ECO:0000256" key="4">
    <source>
        <dbReference type="SAM" id="MobiDB-lite"/>
    </source>
</evidence>
<feature type="domain" description="Calcineurin-like phosphoesterase" evidence="6">
    <location>
        <begin position="8"/>
        <end position="163"/>
    </location>
</feature>
<feature type="transmembrane region" description="Helical" evidence="5">
    <location>
        <begin position="618"/>
        <end position="639"/>
    </location>
</feature>
<dbReference type="InterPro" id="IPR029052">
    <property type="entry name" value="Metallo-depent_PP-like"/>
</dbReference>
<dbReference type="SUPFAM" id="SSF52200">
    <property type="entry name" value="Toll/Interleukin receptor TIR domain"/>
    <property type="match status" value="1"/>
</dbReference>
<feature type="transmembrane region" description="Helical" evidence="5">
    <location>
        <begin position="477"/>
        <end position="496"/>
    </location>
</feature>
<feature type="transmembrane region" description="Helical" evidence="5">
    <location>
        <begin position="319"/>
        <end position="339"/>
    </location>
</feature>
<accession>A0A812IHH4</accession>
<evidence type="ECO:0000256" key="3">
    <source>
        <dbReference type="RuleBase" id="RU362040"/>
    </source>
</evidence>
<dbReference type="AlphaFoldDB" id="A0A812IHH4"/>
<sequence length="723" mass="80882">MTEFGRLVLLIGDYHTPQRKADVPSCFKELLNTDKIGMVLCTGNVGSQSVAEQLRMIAGEDCHIVCGDADHDFSFPETCVTSVGDFKVGVVHGHQVVPWGDSNSLVKFAGRLGVDILVTGHTHRSSITELGGKFIINPGSVTGACNALAEFDITPSFMLMAVQEKSARPWSGCAQRCHGSMSTSLTSSERSADDNHHIEHHVIAELSDDFDDVDLEDDVPDEAESGPPERSGPVDQEKSRLALLVDLIDRMEPTRPEILRAAPVHQVVAWFGRVFWARKNRDFFHLSRVTESYDEFLSHSWQVAAWQKVLLLMILKNGLPAYILGTVGALLMMVLWQFNFLPGFAKLGTTWSCWCSSAGLFMALLTFTAWRARGSIFVDRLCINQFDPRMKSEGILNIGAILKRSHSLLVLFDETYAERLWCLFEIAAFLKAHPEAVTGKAALVQVKPIQLGVISSVVSFASFAVGIFAVFNPFSNVFVLWSVFLAFIAGVGMVLIRSFRHYYRSLEVIQHQVQHFQLQNAVCWCCSVNHIHPISGQPIAVCDREIVRQCVTSWFGSEKEFDESVRSVVARALQQQLGYDAFPYSWMLGCFIPLWWPVLDFVAAHQTSENAQHWVPFMVIRGIAFWLWCLPLIASFGLFFARCLQRKSQWKCIDLLRDVLAIVLTGPPLLAIVAWHLYTELSFVDRDETLGSVIFAAGCFVAFLVVRKAYHAGNRRFFTSLGS</sequence>
<organism evidence="7 8">
    <name type="scientific">Symbiodinium natans</name>
    <dbReference type="NCBI Taxonomy" id="878477"/>
    <lineage>
        <taxon>Eukaryota</taxon>
        <taxon>Sar</taxon>
        <taxon>Alveolata</taxon>
        <taxon>Dinophyceae</taxon>
        <taxon>Suessiales</taxon>
        <taxon>Symbiodiniaceae</taxon>
        <taxon>Symbiodinium</taxon>
    </lineage>
</organism>
<dbReference type="Gene3D" id="3.60.21.10">
    <property type="match status" value="1"/>
</dbReference>
<feature type="transmembrane region" description="Helical" evidence="5">
    <location>
        <begin position="659"/>
        <end position="678"/>
    </location>
</feature>
<gene>
    <name evidence="7" type="primary">VPS29</name>
    <name evidence="7" type="ORF">SNAT2548_LOCUS4296</name>
</gene>
<feature type="transmembrane region" description="Helical" evidence="5">
    <location>
        <begin position="690"/>
        <end position="706"/>
    </location>
</feature>
<keyword evidence="5" id="KW-1133">Transmembrane helix</keyword>